<feature type="domain" description="Resolvase/invertase-type recombinase catalytic" evidence="1">
    <location>
        <begin position="39"/>
        <end position="125"/>
    </location>
</feature>
<dbReference type="SUPFAM" id="SSF53041">
    <property type="entry name" value="Resolvase-like"/>
    <property type="match status" value="1"/>
</dbReference>
<accession>A0A940PCL5</accession>
<dbReference type="GO" id="GO:0000150">
    <property type="term" value="F:DNA strand exchange activity"/>
    <property type="evidence" value="ECO:0007669"/>
    <property type="project" value="InterPro"/>
</dbReference>
<dbReference type="EMBL" id="JAEEGA010000010">
    <property type="protein sequence ID" value="MBP1042340.1"/>
    <property type="molecule type" value="Genomic_DNA"/>
</dbReference>
<dbReference type="Pfam" id="PF00239">
    <property type="entry name" value="Resolvase"/>
    <property type="match status" value="1"/>
</dbReference>
<evidence type="ECO:0000313" key="2">
    <source>
        <dbReference type="EMBL" id="MBP1042340.1"/>
    </source>
</evidence>
<keyword evidence="3" id="KW-1185">Reference proteome</keyword>
<name>A0A940PCL5_9ENTE</name>
<evidence type="ECO:0000259" key="1">
    <source>
        <dbReference type="Pfam" id="PF00239"/>
    </source>
</evidence>
<dbReference type="InterPro" id="IPR006119">
    <property type="entry name" value="Resolv_N"/>
</dbReference>
<proteinExistence type="predicted"/>
<dbReference type="GO" id="GO:0003677">
    <property type="term" value="F:DNA binding"/>
    <property type="evidence" value="ECO:0007669"/>
    <property type="project" value="InterPro"/>
</dbReference>
<organism evidence="2 3">
    <name type="scientific">Vagococcus allomyrinae</name>
    <dbReference type="NCBI Taxonomy" id="2794353"/>
    <lineage>
        <taxon>Bacteria</taxon>
        <taxon>Bacillati</taxon>
        <taxon>Bacillota</taxon>
        <taxon>Bacilli</taxon>
        <taxon>Lactobacillales</taxon>
        <taxon>Enterococcaceae</taxon>
        <taxon>Vagococcus</taxon>
    </lineage>
</organism>
<evidence type="ECO:0000313" key="3">
    <source>
        <dbReference type="Proteomes" id="UP000674938"/>
    </source>
</evidence>
<dbReference type="AlphaFoldDB" id="A0A940PCL5"/>
<dbReference type="Proteomes" id="UP000674938">
    <property type="component" value="Unassembled WGS sequence"/>
</dbReference>
<reference evidence="2" key="1">
    <citation type="submission" date="2020-12" db="EMBL/GenBank/DDBJ databases">
        <title>Vagococcus allomyrinae sp. nov. and Enterococcus lavae sp. nov., isolated from the larvae of Allomyrina dichotoma.</title>
        <authorList>
            <person name="Lee S.D."/>
        </authorList>
    </citation>
    <scope>NUCLEOTIDE SEQUENCE</scope>
    <source>
        <strain evidence="2">BWB3-3</strain>
    </source>
</reference>
<sequence length="173" mass="20079">MRIGYTILGHHEVERDRLTEEGRCDELVALTEVTTPVDSFLSCLKQHKQHHIVVVNIESIGLQINQYIPIYEYIINHDINLQFIEKETNSDRGYLTWLYQLARQEKLIVSHRTHVGLELAKQAGRKGGRPKIDASKIEEIHHLFYDKKRTLREISEISGVSLGTVHKYVKTTH</sequence>
<dbReference type="InterPro" id="IPR036162">
    <property type="entry name" value="Resolvase-like_N_sf"/>
</dbReference>
<dbReference type="RefSeq" id="WP_209529440.1">
    <property type="nucleotide sequence ID" value="NZ_JAEEGA010000010.1"/>
</dbReference>
<gene>
    <name evidence="2" type="ORF">I6N95_15070</name>
</gene>
<protein>
    <submittedName>
        <fullName evidence="2">Recombinase family protein</fullName>
    </submittedName>
</protein>
<comment type="caution">
    <text evidence="2">The sequence shown here is derived from an EMBL/GenBank/DDBJ whole genome shotgun (WGS) entry which is preliminary data.</text>
</comment>